<keyword evidence="2" id="KW-1185">Reference proteome</keyword>
<reference evidence="1" key="1">
    <citation type="submission" date="2022-11" db="EMBL/GenBank/DDBJ databases">
        <title>Genome Sequence of Boeremia exigua.</title>
        <authorList>
            <person name="Buettner E."/>
        </authorList>
    </citation>
    <scope>NUCLEOTIDE SEQUENCE</scope>
    <source>
        <strain evidence="1">CU02</strain>
    </source>
</reference>
<dbReference type="EMBL" id="JAPHNI010001445">
    <property type="protein sequence ID" value="KAJ8105580.1"/>
    <property type="molecule type" value="Genomic_DNA"/>
</dbReference>
<organism evidence="1 2">
    <name type="scientific">Boeremia exigua</name>
    <dbReference type="NCBI Taxonomy" id="749465"/>
    <lineage>
        <taxon>Eukaryota</taxon>
        <taxon>Fungi</taxon>
        <taxon>Dikarya</taxon>
        <taxon>Ascomycota</taxon>
        <taxon>Pezizomycotina</taxon>
        <taxon>Dothideomycetes</taxon>
        <taxon>Pleosporomycetidae</taxon>
        <taxon>Pleosporales</taxon>
        <taxon>Pleosporineae</taxon>
        <taxon>Didymellaceae</taxon>
        <taxon>Boeremia</taxon>
    </lineage>
</organism>
<comment type="caution">
    <text evidence="1">The sequence shown here is derived from an EMBL/GenBank/DDBJ whole genome shotgun (WGS) entry which is preliminary data.</text>
</comment>
<name>A0ACC2HRE9_9PLEO</name>
<gene>
    <name evidence="1" type="ORF">OPT61_g10088</name>
</gene>
<evidence type="ECO:0000313" key="2">
    <source>
        <dbReference type="Proteomes" id="UP001153331"/>
    </source>
</evidence>
<proteinExistence type="predicted"/>
<accession>A0ACC2HRE9</accession>
<dbReference type="Proteomes" id="UP001153331">
    <property type="component" value="Unassembled WGS sequence"/>
</dbReference>
<protein>
    <submittedName>
        <fullName evidence="1">Uncharacterized protein</fullName>
    </submittedName>
</protein>
<evidence type="ECO:0000313" key="1">
    <source>
        <dbReference type="EMBL" id="KAJ8105580.1"/>
    </source>
</evidence>
<sequence>MSTSTLDATASLDAALLASSIADLPDLEECFAGSPTGSSVDGDQDTLMLDVSARHAEGACIDPVLLFAPFAGGRQEGGGGWLSSRLRGCSLDEPPAAGAMRLLQFNELDGPVLTDFHGKLIPPYAILSHRWSTSETLFEDIFNGNYNQKEQGYQKLKFCAEQAAKDGLRYFWIDTCCIDKWDNNERSNAINSMFQWYRNAVRCYVFLSDVSLSAGIETAFCTDWETSFRASAWFTRGWTLQELIAPVSVEFFSCEGQRIGDKVSLERLLHEITGIPLAALQNSPLEQFSTSERMKWAEKRTTSEEEDRVYCVLGLLGVSVPAMYGEGTENALKRLQAELKATDSIPSIIPSARNESFVGREPQLAGLEAKLFSNNQDTTRLAIVGLGGTGKSQLALEVAHRTKQSNKDCSVFWIDAGDINSLYRSYARVAQKLRIPGCGDEADTEHLVKCCVAELSKRQCLLILNNIESTTVGPKSSSAGEADDLAGVLPHSKHCSVIFTTTESDLAETLAPRNVTVLHELTPKAALSMLQNRLKTPLSTIEQQEAMHLLRRLLYLPLAVVHAAVCMNASGMTLQQYQTQLDEHRATLKDSEDPSEDELRESELRNTVAATVSLSISKVGLSNAVAERCLCIAVCLDWRDIPFDLLTARHPHVREDAIRLLDEYALVTRRPAESAFNIHRLVHQALREQLRVRGKLRHWTQRAVNHLSQAYPNSDHTNRSKWRRLLPHAQHALSNNAMSGNNKQYLKLAQRCGMTLYHDGRYKEAEELLIQVVERRKKVFGDEHLKTLNSMSALSVIYQIQGRWEEAKDLEVQVSEIRKRELGNEHYNTLASLNNLAMAYDGLRRFDEAEELQVQVVERVKRVLCDEDPCTLGYMANLAVIYDKQGKTTKAMELIMQVMQTRKRVLGDKHPETLDSVRSLAMCYARQGQCEKAEELHLEVLQIRKQVLGQEHPDTLSSMHSLASTLWLQARCKEALALMETCLQLRQQVLGESHYNTQSSLRMLNDWRVELAGENS</sequence>